<evidence type="ECO:0000259" key="5">
    <source>
        <dbReference type="PROSITE" id="PS50921"/>
    </source>
</evidence>
<dbReference type="AlphaFoldDB" id="A0A2N0UW70"/>
<feature type="domain" description="ANTAR" evidence="5">
    <location>
        <begin position="123"/>
        <end position="184"/>
    </location>
</feature>
<dbReference type="PROSITE" id="PS50110">
    <property type="entry name" value="RESPONSE_REGULATORY"/>
    <property type="match status" value="1"/>
</dbReference>
<dbReference type="InterPro" id="IPR001789">
    <property type="entry name" value="Sig_transdc_resp-reg_receiver"/>
</dbReference>
<dbReference type="Pfam" id="PF03861">
    <property type="entry name" value="ANTAR"/>
    <property type="match status" value="1"/>
</dbReference>
<dbReference type="GO" id="GO:0003723">
    <property type="term" value="F:RNA binding"/>
    <property type="evidence" value="ECO:0007669"/>
    <property type="project" value="InterPro"/>
</dbReference>
<accession>A0A2N0UW70</accession>
<dbReference type="GeneID" id="93767824"/>
<dbReference type="Proteomes" id="UP000233425">
    <property type="component" value="Unassembled WGS sequence"/>
</dbReference>
<proteinExistence type="predicted"/>
<dbReference type="InterPro" id="IPR005561">
    <property type="entry name" value="ANTAR"/>
</dbReference>
<organism evidence="6 7">
    <name type="scientific">Ruminococcus bromii</name>
    <dbReference type="NCBI Taxonomy" id="40518"/>
    <lineage>
        <taxon>Bacteria</taxon>
        <taxon>Bacillati</taxon>
        <taxon>Bacillota</taxon>
        <taxon>Clostridia</taxon>
        <taxon>Eubacteriales</taxon>
        <taxon>Oscillospiraceae</taxon>
        <taxon>Ruminococcus</taxon>
    </lineage>
</organism>
<dbReference type="Gene3D" id="1.10.10.10">
    <property type="entry name" value="Winged helix-like DNA-binding domain superfamily/Winged helix DNA-binding domain"/>
    <property type="match status" value="1"/>
</dbReference>
<sequence length="189" mass="21634">MKNALLISHSEQSAVSLSQLLESEGYTEISVCQTSQEAKELAKGEVFDLICVNAPLEKENGIELSKYFAGTTRSSVVIIVPQRNADYVNDALTEHGVLVIAKPVNKHLFHHFLQFTECFKMRMFRVIEENEKLKHMVADMKIINRAKFLLITCLNMSEDQAHRYLEKQAMDLRTSKLEVAKQVIRTYEN</sequence>
<dbReference type="EMBL" id="NNSR01000041">
    <property type="protein sequence ID" value="PKD31231.1"/>
    <property type="molecule type" value="Genomic_DNA"/>
</dbReference>
<name>A0A2N0UW70_9FIRM</name>
<dbReference type="SUPFAM" id="SSF52172">
    <property type="entry name" value="CheY-like"/>
    <property type="match status" value="1"/>
</dbReference>
<comment type="caution">
    <text evidence="6">The sequence shown here is derived from an EMBL/GenBank/DDBJ whole genome shotgun (WGS) entry which is preliminary data.</text>
</comment>
<protein>
    <recommendedName>
        <fullName evidence="1">Stage 0 sporulation protein A homolog</fullName>
    </recommendedName>
</protein>
<evidence type="ECO:0000313" key="6">
    <source>
        <dbReference type="EMBL" id="PKD31231.1"/>
    </source>
</evidence>
<evidence type="ECO:0000256" key="1">
    <source>
        <dbReference type="ARBA" id="ARBA00018672"/>
    </source>
</evidence>
<dbReference type="InterPro" id="IPR011006">
    <property type="entry name" value="CheY-like_superfamily"/>
</dbReference>
<gene>
    <name evidence="6" type="primary">pdtaR</name>
    <name evidence="6" type="ORF">RBATCC27255_00875</name>
</gene>
<comment type="function">
    <text evidence="2">May play the central regulatory role in sporulation. It may be an element of the effector pathway responsible for the activation of sporulation genes in response to nutritional stress. Spo0A may act in concert with spo0H (a sigma factor) to control the expression of some genes that are critical to the sporulation process.</text>
</comment>
<dbReference type="SMART" id="SM01012">
    <property type="entry name" value="ANTAR"/>
    <property type="match status" value="1"/>
</dbReference>
<dbReference type="PIRSF" id="PIRSF036382">
    <property type="entry name" value="RR_antiterm"/>
    <property type="match status" value="1"/>
</dbReference>
<feature type="domain" description="Response regulatory" evidence="4">
    <location>
        <begin position="3"/>
        <end position="117"/>
    </location>
</feature>
<dbReference type="GO" id="GO:0000160">
    <property type="term" value="P:phosphorelay signal transduction system"/>
    <property type="evidence" value="ECO:0007669"/>
    <property type="project" value="InterPro"/>
</dbReference>
<dbReference type="RefSeq" id="WP_169923252.1">
    <property type="nucleotide sequence ID" value="NZ_CABMMZ010000041.1"/>
</dbReference>
<evidence type="ECO:0000256" key="2">
    <source>
        <dbReference type="ARBA" id="ARBA00024867"/>
    </source>
</evidence>
<evidence type="ECO:0000313" key="7">
    <source>
        <dbReference type="Proteomes" id="UP000233425"/>
    </source>
</evidence>
<dbReference type="PROSITE" id="PS50921">
    <property type="entry name" value="ANTAR"/>
    <property type="match status" value="1"/>
</dbReference>
<dbReference type="Gene3D" id="3.40.50.2300">
    <property type="match status" value="1"/>
</dbReference>
<evidence type="ECO:0000256" key="3">
    <source>
        <dbReference type="PROSITE-ProRule" id="PRU00169"/>
    </source>
</evidence>
<dbReference type="InterPro" id="IPR036388">
    <property type="entry name" value="WH-like_DNA-bd_sf"/>
</dbReference>
<dbReference type="InterPro" id="IPR008327">
    <property type="entry name" value="Sig_transdc_resp-reg_antiterm"/>
</dbReference>
<comment type="caution">
    <text evidence="3">Lacks conserved residue(s) required for the propagation of feature annotation.</text>
</comment>
<keyword evidence="7" id="KW-1185">Reference proteome</keyword>
<evidence type="ECO:0000259" key="4">
    <source>
        <dbReference type="PROSITE" id="PS50110"/>
    </source>
</evidence>
<reference evidence="6" key="1">
    <citation type="journal article" date="2018" name="Environ. Microbiol.">
        <title>Sporulation capability and amylosome conservation among diverse human colonic and rumen isolates of the keystone starch-degrader Ruminococcus bromii.</title>
        <authorList>
            <person name="Mukhopadhya I."/>
            <person name="Morais S."/>
            <person name="Laverde-Gomez J."/>
            <person name="Sheridan P.O."/>
            <person name="Walker A.W."/>
            <person name="Kelly W."/>
            <person name="Klieve A.V."/>
            <person name="Ouwerkerk D."/>
            <person name="Duncan S.H."/>
            <person name="Louis P."/>
            <person name="Koropatkin N."/>
            <person name="Cockburn D."/>
            <person name="Kibler R."/>
            <person name="Cooper P.J."/>
            <person name="Sandoval C."/>
            <person name="Crost E."/>
            <person name="Juge N."/>
            <person name="Bayer E.A."/>
            <person name="Flint H.J."/>
        </authorList>
    </citation>
    <scope>NUCLEOTIDE SEQUENCE [LARGE SCALE GENOMIC DNA]</scope>
    <source>
        <strain evidence="6">ATCC 27255</strain>
    </source>
</reference>
<dbReference type="Pfam" id="PF00072">
    <property type="entry name" value="Response_reg"/>
    <property type="match status" value="1"/>
</dbReference>
<dbReference type="CDD" id="cd00156">
    <property type="entry name" value="REC"/>
    <property type="match status" value="1"/>
</dbReference>